<feature type="region of interest" description="Disordered" evidence="8">
    <location>
        <begin position="1212"/>
        <end position="1233"/>
    </location>
</feature>
<dbReference type="GO" id="GO:0005524">
    <property type="term" value="F:ATP binding"/>
    <property type="evidence" value="ECO:0007669"/>
    <property type="project" value="UniProtKB-UniRule"/>
</dbReference>
<gene>
    <name evidence="10" type="ORF">ElyMa_004177600</name>
</gene>
<dbReference type="GO" id="GO:0003341">
    <property type="term" value="P:cilium movement"/>
    <property type="evidence" value="ECO:0007669"/>
    <property type="project" value="TreeGrafter"/>
</dbReference>
<dbReference type="GO" id="GO:0060271">
    <property type="term" value="P:cilium assembly"/>
    <property type="evidence" value="ECO:0007669"/>
    <property type="project" value="TreeGrafter"/>
</dbReference>
<comment type="subcellular location">
    <subcellularLocation>
        <location evidence="1">Cytoplasm</location>
        <location evidence="1">Cytoskeleton</location>
    </subcellularLocation>
</comment>
<evidence type="ECO:0000256" key="2">
    <source>
        <dbReference type="ARBA" id="ARBA00022490"/>
    </source>
</evidence>
<feature type="region of interest" description="Disordered" evidence="8">
    <location>
        <begin position="97"/>
        <end position="143"/>
    </location>
</feature>
<evidence type="ECO:0000313" key="11">
    <source>
        <dbReference type="Proteomes" id="UP000762676"/>
    </source>
</evidence>
<protein>
    <submittedName>
        <fullName evidence="10">Tubulin monoglycylase TTLL3</fullName>
    </submittedName>
</protein>
<name>A0AAV4GKK9_9GAST</name>
<feature type="compositionally biased region" description="Low complexity" evidence="8">
    <location>
        <begin position="116"/>
        <end position="141"/>
    </location>
</feature>
<reference evidence="10 11" key="1">
    <citation type="journal article" date="2021" name="Elife">
        <title>Chloroplast acquisition without the gene transfer in kleptoplastic sea slugs, Plakobranchus ocellatus.</title>
        <authorList>
            <person name="Maeda T."/>
            <person name="Takahashi S."/>
            <person name="Yoshida T."/>
            <person name="Shimamura S."/>
            <person name="Takaki Y."/>
            <person name="Nagai Y."/>
            <person name="Toyoda A."/>
            <person name="Suzuki Y."/>
            <person name="Arimoto A."/>
            <person name="Ishii H."/>
            <person name="Satoh N."/>
            <person name="Nishiyama T."/>
            <person name="Hasebe M."/>
            <person name="Maruyama T."/>
            <person name="Minagawa J."/>
            <person name="Obokata J."/>
            <person name="Shigenobu S."/>
        </authorList>
    </citation>
    <scope>NUCLEOTIDE SEQUENCE [LARGE SCALE GENOMIC DNA]</scope>
</reference>
<evidence type="ECO:0000256" key="3">
    <source>
        <dbReference type="ARBA" id="ARBA00022598"/>
    </source>
</evidence>
<dbReference type="Pfam" id="PF03133">
    <property type="entry name" value="TTL"/>
    <property type="match status" value="1"/>
</dbReference>
<evidence type="ECO:0000259" key="9">
    <source>
        <dbReference type="PROSITE" id="PS50975"/>
    </source>
</evidence>
<evidence type="ECO:0000256" key="7">
    <source>
        <dbReference type="PROSITE-ProRule" id="PRU00409"/>
    </source>
</evidence>
<proteinExistence type="predicted"/>
<feature type="region of interest" description="Disordered" evidence="8">
    <location>
        <begin position="396"/>
        <end position="452"/>
    </location>
</feature>
<feature type="domain" description="ATP-grasp" evidence="9">
    <location>
        <begin position="901"/>
        <end position="945"/>
    </location>
</feature>
<evidence type="ECO:0000256" key="6">
    <source>
        <dbReference type="ARBA" id="ARBA00023212"/>
    </source>
</evidence>
<feature type="compositionally biased region" description="Basic residues" evidence="8">
    <location>
        <begin position="1281"/>
        <end position="1294"/>
    </location>
</feature>
<dbReference type="PANTHER" id="PTHR45870">
    <property type="entry name" value="TUBULIN MONOGLYCYLASE TTLL3"/>
    <property type="match status" value="1"/>
</dbReference>
<dbReference type="GO" id="GO:0070736">
    <property type="term" value="F:protein-glycine ligase activity, initiating"/>
    <property type="evidence" value="ECO:0007669"/>
    <property type="project" value="TreeGrafter"/>
</dbReference>
<feature type="compositionally biased region" description="Acidic residues" evidence="8">
    <location>
        <begin position="243"/>
        <end position="255"/>
    </location>
</feature>
<feature type="region of interest" description="Disordered" evidence="8">
    <location>
        <begin position="207"/>
        <end position="269"/>
    </location>
</feature>
<feature type="compositionally biased region" description="Basic and acidic residues" evidence="8">
    <location>
        <begin position="584"/>
        <end position="614"/>
    </location>
</feature>
<feature type="compositionally biased region" description="Polar residues" evidence="8">
    <location>
        <begin position="259"/>
        <end position="269"/>
    </location>
</feature>
<evidence type="ECO:0000313" key="10">
    <source>
        <dbReference type="EMBL" id="GFR85576.1"/>
    </source>
</evidence>
<evidence type="ECO:0000256" key="5">
    <source>
        <dbReference type="ARBA" id="ARBA00022840"/>
    </source>
</evidence>
<feature type="compositionally biased region" description="Polar residues" evidence="8">
    <location>
        <begin position="322"/>
        <end position="333"/>
    </location>
</feature>
<dbReference type="PROSITE" id="PS50975">
    <property type="entry name" value="ATP_GRASP"/>
    <property type="match status" value="1"/>
</dbReference>
<dbReference type="Proteomes" id="UP000762676">
    <property type="component" value="Unassembled WGS sequence"/>
</dbReference>
<dbReference type="SUPFAM" id="SSF56059">
    <property type="entry name" value="Glutathione synthetase ATP-binding domain-like"/>
    <property type="match status" value="1"/>
</dbReference>
<keyword evidence="6" id="KW-0206">Cytoskeleton</keyword>
<dbReference type="PROSITE" id="PS51221">
    <property type="entry name" value="TTL"/>
    <property type="match status" value="1"/>
</dbReference>
<dbReference type="PANTHER" id="PTHR45870:SF2">
    <property type="entry name" value="TUBULIN MONOGLYCYLASE TTLL3"/>
    <property type="match status" value="1"/>
</dbReference>
<dbReference type="InterPro" id="IPR051437">
    <property type="entry name" value="TTLL_monoglycylase"/>
</dbReference>
<dbReference type="InterPro" id="IPR011761">
    <property type="entry name" value="ATP-grasp"/>
</dbReference>
<dbReference type="GO" id="GO:0015630">
    <property type="term" value="C:microtubule cytoskeleton"/>
    <property type="evidence" value="ECO:0007669"/>
    <property type="project" value="TreeGrafter"/>
</dbReference>
<dbReference type="Gene3D" id="3.30.470.20">
    <property type="entry name" value="ATP-grasp fold, B domain"/>
    <property type="match status" value="1"/>
</dbReference>
<accession>A0AAV4GKK9</accession>
<sequence>MGRKYSDVISEQRFIPKISETSKRLALKLQATRDTGLANGIPHFMLSTKARQINLEPLKNPRSPANSVTNDSIKESELDAINAGAVIVKNIRKPTRKVLPQLASSQPNKSKKSSRSGKGSSSPTCSNSDFDNDNQNNSADSHTVVNGMSSFTSVEFSELPSKCLDQNVFTFHPKVSSASLKIVENLGSDFMTRQQQHIERQKKILEQSSQHFRLSGQLAPKRESRKQAEEDVSFAPDYRADNQGEEDKEEGDTLEEGTMSPSQNLALNRTKTNVNMGNLERLLSGPLAQNNPELLFRQSRARIKGKAIAEAADSSDKENDMSESFLSSRSKTMPTLGRPKMPAQKMSAMSDGERLRNAKEIVEKAVKYKKIFTIQGGYSTIRNCLRRRGWVEKFYKIGTPPKKTPRSKKRKSSDDDDDNNDDDDDDDDDGDDDDDDDDDNDQPKIPPWEEDDGIYGIMSRMVRNVNPSLFWVLKRDAIDYRFLNKDQMVNHYCKAGSFTTKVGLCVNMKNVAWFDNTDYDSFFPRCYRLSHDEDKMAFIDDYRLTACMSIVKVALDQQGGGLGLQERDEEKACTNAECTRSRPGSKEGNKCVCSKGEDGEGKKEANDAEMKSEAGDSVDTLVQPKPMPGKQKKKKKVKIPSRVLETAVYQCEKFLASKEHDDIDVPKEVGELTDQQWDDLIQWYYQLVHEEGKFSHLSSSLLSQCESLSVRLSQRWPQYEMDGTKNVWIVKPGAKSRGRGIICYDKLEDMLKLVSSQVVKKDGKYVVQKYMERPLLVYNTKFDIRQWFLVTDWNPLTLYFYRDSYLRFCSQQFTLDDFDQSIHLSNNAIQKHYKNGPRSSSLPDENMWTHDEFKDYLASKNQPDAWDNIIYPSMKRAIICALLVTQDLVEYRKASFELYGADFMLTEDLKPWLIEINSSPSMESSTAVTSKLCTAVLDDTLKVVVDRRFDKNCDIGAFELAFKQPVVTVPPYIGINLCVEGQPLRRPQGLQPRTSIAPTSEALFTPRTVTMRQTNADRSPLKTNNSQGHFGGSSSAGPNLENASVGGSHNHHFGGRRDRATTPEAVSSSKSLVGRHQPREVNAKISSFRSAPGHSEKVKFNTKGTGGNADHSESGDAAAAGGSPGKQIKSSDSSKKGGDSCTVVGFLDPSNPGGSNNPAIPRIGDGIGPSDLAVHNGPPSGSMRVLPNTPYLAGLNQRRYISKTSVSNNYTIPSAPCTEREGGALGGAKSGGSRTLAVNNVESTDLQTFKPSSHPKGNHSGQNNLHLVAFPPASRLLRRRSIRGGNKKKKKKTSRGSLTNFLPPQEEPGSLNFQLPKVPYASISVEPVGESSAPTIPSMPTKLKYFNRSSDTLYNLNNYAVVGASDRL</sequence>
<feature type="region of interest" description="Disordered" evidence="8">
    <location>
        <begin position="1281"/>
        <end position="1310"/>
    </location>
</feature>
<keyword evidence="4 7" id="KW-0547">Nucleotide-binding</keyword>
<feature type="compositionally biased region" description="Acidic residues" evidence="8">
    <location>
        <begin position="414"/>
        <end position="440"/>
    </location>
</feature>
<keyword evidence="5 7" id="KW-0067">ATP-binding</keyword>
<keyword evidence="11" id="KW-1185">Reference proteome</keyword>
<evidence type="ECO:0000256" key="1">
    <source>
        <dbReference type="ARBA" id="ARBA00004245"/>
    </source>
</evidence>
<evidence type="ECO:0000256" key="4">
    <source>
        <dbReference type="ARBA" id="ARBA00022741"/>
    </source>
</evidence>
<dbReference type="GO" id="GO:0046872">
    <property type="term" value="F:metal ion binding"/>
    <property type="evidence" value="ECO:0007669"/>
    <property type="project" value="InterPro"/>
</dbReference>
<feature type="region of interest" description="Disordered" evidence="8">
    <location>
        <begin position="578"/>
        <end position="636"/>
    </location>
</feature>
<organism evidence="10 11">
    <name type="scientific">Elysia marginata</name>
    <dbReference type="NCBI Taxonomy" id="1093978"/>
    <lineage>
        <taxon>Eukaryota</taxon>
        <taxon>Metazoa</taxon>
        <taxon>Spiralia</taxon>
        <taxon>Lophotrochozoa</taxon>
        <taxon>Mollusca</taxon>
        <taxon>Gastropoda</taxon>
        <taxon>Heterobranchia</taxon>
        <taxon>Euthyneura</taxon>
        <taxon>Panpulmonata</taxon>
        <taxon>Sacoglossa</taxon>
        <taxon>Placobranchoidea</taxon>
        <taxon>Plakobranchidae</taxon>
        <taxon>Elysia</taxon>
    </lineage>
</organism>
<dbReference type="InterPro" id="IPR004344">
    <property type="entry name" value="TTL/TTLL_fam"/>
</dbReference>
<dbReference type="GO" id="GO:0005930">
    <property type="term" value="C:axoneme"/>
    <property type="evidence" value="ECO:0007669"/>
    <property type="project" value="TreeGrafter"/>
</dbReference>
<comment type="caution">
    <text evidence="10">The sequence shown here is derived from an EMBL/GenBank/DDBJ whole genome shotgun (WGS) entry which is preliminary data.</text>
</comment>
<keyword evidence="3" id="KW-0436">Ligase</keyword>
<evidence type="ECO:0000256" key="8">
    <source>
        <dbReference type="SAM" id="MobiDB-lite"/>
    </source>
</evidence>
<keyword evidence="2" id="KW-0963">Cytoplasm</keyword>
<feature type="compositionally biased region" description="Basic and acidic residues" evidence="8">
    <location>
        <begin position="220"/>
        <end position="229"/>
    </location>
</feature>
<feature type="region of interest" description="Disordered" evidence="8">
    <location>
        <begin position="1001"/>
        <end position="1143"/>
    </location>
</feature>
<feature type="compositionally biased region" description="Polar residues" evidence="8">
    <location>
        <begin position="1007"/>
        <end position="1047"/>
    </location>
</feature>
<dbReference type="EMBL" id="BMAT01008465">
    <property type="protein sequence ID" value="GFR85576.1"/>
    <property type="molecule type" value="Genomic_DNA"/>
</dbReference>
<feature type="region of interest" description="Disordered" evidence="8">
    <location>
        <begin position="307"/>
        <end position="352"/>
    </location>
</feature>
<dbReference type="FunFam" id="3.30.470.20:FF:000032">
    <property type="entry name" value="tubulin monoglycylase TTLL3 isoform X2"/>
    <property type="match status" value="1"/>
</dbReference>